<dbReference type="InterPro" id="IPR011989">
    <property type="entry name" value="ARM-like"/>
</dbReference>
<comment type="subcellular location">
    <subcellularLocation>
        <location evidence="1">Nucleus</location>
    </subcellularLocation>
</comment>
<name>A0A1U7ZKH9_NELNU</name>
<dbReference type="Pfam" id="PF25786">
    <property type="entry name" value="HEAT_GCN1_C"/>
    <property type="match status" value="1"/>
</dbReference>
<dbReference type="eggNOG" id="KOG2259">
    <property type="taxonomic scope" value="Eukaryota"/>
</dbReference>
<dbReference type="PANTHER" id="PTHR20938">
    <property type="entry name" value="INTEGRATOR COMPLEX SUBUNIT 4"/>
    <property type="match status" value="1"/>
</dbReference>
<dbReference type="PANTHER" id="PTHR20938:SF0">
    <property type="entry name" value="INTEGRATOR COMPLEX SUBUNIT 4"/>
    <property type="match status" value="1"/>
</dbReference>
<evidence type="ECO:0000313" key="6">
    <source>
        <dbReference type="RefSeq" id="XP_010248862.1"/>
    </source>
</evidence>
<evidence type="ECO:0000313" key="7">
    <source>
        <dbReference type="RefSeq" id="XP_010248863.1"/>
    </source>
</evidence>
<dbReference type="STRING" id="4432.A0A1U7ZKH9"/>
<dbReference type="Gene3D" id="1.25.10.10">
    <property type="entry name" value="Leucine-rich Repeat Variant"/>
    <property type="match status" value="2"/>
</dbReference>
<dbReference type="RefSeq" id="XP_010248863.1">
    <property type="nucleotide sequence ID" value="XM_010250561.2"/>
</dbReference>
<accession>A0A1U7ZKH9</accession>
<dbReference type="GO" id="GO:0005634">
    <property type="term" value="C:nucleus"/>
    <property type="evidence" value="ECO:0007669"/>
    <property type="project" value="UniProtKB-SubCell"/>
</dbReference>
<proteinExistence type="predicted"/>
<gene>
    <name evidence="5 6 7 8" type="primary">LOC104591635</name>
</gene>
<dbReference type="AlphaFoldDB" id="A0A1U7ZKH9"/>
<dbReference type="OrthoDB" id="18190at2759"/>
<evidence type="ECO:0000313" key="4">
    <source>
        <dbReference type="Proteomes" id="UP000189703"/>
    </source>
</evidence>
<dbReference type="Pfam" id="PF25458">
    <property type="entry name" value="INTS4_C"/>
    <property type="match status" value="1"/>
</dbReference>
<evidence type="ECO:0000259" key="3">
    <source>
        <dbReference type="Pfam" id="PF25458"/>
    </source>
</evidence>
<reference evidence="5 6" key="1">
    <citation type="submission" date="2025-04" db="UniProtKB">
        <authorList>
            <consortium name="RefSeq"/>
        </authorList>
    </citation>
    <scope>IDENTIFICATION</scope>
</reference>
<feature type="domain" description="Integrator complex subunit 4/Protein SIEL C-terminal Ig-like" evidence="3">
    <location>
        <begin position="834"/>
        <end position="920"/>
    </location>
</feature>
<keyword evidence="4" id="KW-1185">Reference proteome</keyword>
<dbReference type="InterPro" id="IPR016024">
    <property type="entry name" value="ARM-type_fold"/>
</dbReference>
<organism evidence="4 8">
    <name type="scientific">Nelumbo nucifera</name>
    <name type="common">Sacred lotus</name>
    <dbReference type="NCBI Taxonomy" id="4432"/>
    <lineage>
        <taxon>Eukaryota</taxon>
        <taxon>Viridiplantae</taxon>
        <taxon>Streptophyta</taxon>
        <taxon>Embryophyta</taxon>
        <taxon>Tracheophyta</taxon>
        <taxon>Spermatophyta</taxon>
        <taxon>Magnoliopsida</taxon>
        <taxon>Proteales</taxon>
        <taxon>Nelumbonaceae</taxon>
        <taxon>Nelumbo</taxon>
    </lineage>
</organism>
<dbReference type="InterPro" id="IPR057412">
    <property type="entry name" value="INTS4_C"/>
</dbReference>
<dbReference type="RefSeq" id="XP_010248861.1">
    <property type="nucleotide sequence ID" value="XM_010250559.2"/>
</dbReference>
<keyword evidence="2" id="KW-0539">Nucleus</keyword>
<evidence type="ECO:0000313" key="5">
    <source>
        <dbReference type="RefSeq" id="XP_010248861.1"/>
    </source>
</evidence>
<dbReference type="SUPFAM" id="SSF48371">
    <property type="entry name" value="ARM repeat"/>
    <property type="match status" value="1"/>
</dbReference>
<sequence length="957" mass="107568">MNMEEHVWGKYEQYIALHTAQPANTRRHYVQALASARALILNPSTSDHTISCILETLVRSLQYEPDPLLLHHVLKLLSDIALHHRHLSFSIFNTIRAHEAGHKDSNGLAVEVLSVLFTIAEHDHSLATAMYDLDENFVLSLFLSPVTTRRSWLLTNISRFHIKQSFLITLFLAFMKDPYPFVRSSALVGLLGLSKSVDGKEYAVVKECYGCAMELLHDIDERVRSAAVRVISDWGQVLVAPNDEANKRDWYDVIFVQLCSMVRDMSVEVRIEAFVALGKLELVSEELLLQSLSKKTLAVIKEKKIFFQCHEKELELSKSSAAGAFVHGLEDEFYEVRRSACNSLGMLSIFSLQFASDALDLLVDLLNDDSTVVRLQALETMYHMAKCGCLRVQETHMHMLLGTLVDTSSLIRSAARKIFRIMKLSVRAMFASIISGLLSNLRTYPQDEADIFPLLFDIGRNHGNFVVSFIKEVIQEMEPSCEGELRFDSANVAALLVLAISVPLSHEHSACNIPLRIFSYGLPFLGRISRSLSDSTNRDAILAYLFHCSGSILPLVTELNFRGNELVLPVAEGGGPSHSDHEGANPLEVFLQQISNCGNSSDAQSMYVPSHASTEFEEWVTVSVKRIFKVVAETWPYIQSGCTTEVLRTLRNCKEELATITTNSLGSFDVLAFTSQYLQVIQLLAKIWEHFLPKKMFQFYGVGRLDLLLEKLESGLSGLRHKFSGLSIEEEFHVLELILLTCVLRLCKVEICCHLITLNRLYTTMSSIELLCGKGTLEPSNFVKELQKLLLQLGPLGDGASYDPLSFKRLLEFFSLKQVVYNGRFKHMKAELDIPSNDSENPLHFVSGLPVGIPFQISLYNISLEDKLWIMMAVENSIQYAFLDLEQFGGCDEVRTVTLSVPFYRTPNVVSFSLRATVGREYTSHDVHLVKGGVGPKHELAFLCEEKVIYLVNTSID</sequence>
<evidence type="ECO:0000313" key="8">
    <source>
        <dbReference type="RefSeq" id="XP_010248864.1"/>
    </source>
</evidence>
<dbReference type="KEGG" id="nnu:104591635"/>
<dbReference type="RefSeq" id="XP_010248862.1">
    <property type="nucleotide sequence ID" value="XM_010250560.2"/>
</dbReference>
<dbReference type="GO" id="GO:0010496">
    <property type="term" value="P:intercellular transport"/>
    <property type="evidence" value="ECO:0000318"/>
    <property type="project" value="GO_Central"/>
</dbReference>
<dbReference type="RefSeq" id="XP_010248864.1">
    <property type="nucleotide sequence ID" value="XM_010250562.2"/>
</dbReference>
<dbReference type="GeneID" id="104591635"/>
<protein>
    <submittedName>
        <fullName evidence="5 6">Protein SIEL isoform X1</fullName>
    </submittedName>
</protein>
<dbReference type="Proteomes" id="UP000189703">
    <property type="component" value="Unplaced"/>
</dbReference>
<dbReference type="OMA" id="SMARDMS"/>
<evidence type="ECO:0000256" key="1">
    <source>
        <dbReference type="ARBA" id="ARBA00004123"/>
    </source>
</evidence>
<dbReference type="GO" id="GO:0005768">
    <property type="term" value="C:endosome"/>
    <property type="evidence" value="ECO:0000318"/>
    <property type="project" value="GO_Central"/>
</dbReference>
<evidence type="ECO:0000256" key="2">
    <source>
        <dbReference type="ARBA" id="ARBA00023242"/>
    </source>
</evidence>